<comment type="caution">
    <text evidence="2">The sequence shown here is derived from an EMBL/GenBank/DDBJ whole genome shotgun (WGS) entry which is preliminary data.</text>
</comment>
<dbReference type="RefSeq" id="WP_408623380.1">
    <property type="nucleotide sequence ID" value="NZ_JBEQCT010000003.1"/>
</dbReference>
<dbReference type="PANTHER" id="PTHR43861:SF1">
    <property type="entry name" value="TRANS-ACONITATE 2-METHYLTRANSFERASE"/>
    <property type="match status" value="1"/>
</dbReference>
<gene>
    <name evidence="2" type="ORF">ABUE30_08825</name>
</gene>
<feature type="domain" description="Methyltransferase type 11" evidence="1">
    <location>
        <begin position="33"/>
        <end position="124"/>
    </location>
</feature>
<dbReference type="InterPro" id="IPR029063">
    <property type="entry name" value="SAM-dependent_MTases_sf"/>
</dbReference>
<dbReference type="Pfam" id="PF08241">
    <property type="entry name" value="Methyltransf_11"/>
    <property type="match status" value="1"/>
</dbReference>
<dbReference type="Proteomes" id="UP001629953">
    <property type="component" value="Unassembled WGS sequence"/>
</dbReference>
<accession>A0ABW9G669</accession>
<dbReference type="Gene3D" id="3.40.50.150">
    <property type="entry name" value="Vaccinia Virus protein VP39"/>
    <property type="match status" value="1"/>
</dbReference>
<dbReference type="EMBL" id="JBEQCT010000003">
    <property type="protein sequence ID" value="MFM2485165.1"/>
    <property type="molecule type" value="Genomic_DNA"/>
</dbReference>
<protein>
    <submittedName>
        <fullName evidence="2">Methyltransferase domain-containing protein</fullName>
    </submittedName>
</protein>
<name>A0ABW9G669_9GAMM</name>
<proteinExistence type="predicted"/>
<reference evidence="2 3" key="1">
    <citation type="journal article" date="2013" name="Int. J. Syst. Evol. Microbiol.">
        <title>Celerinatantimonas yamalensis sp. nov., a cold-adapted diazotrophic bacterium from a cold permafrost brine.</title>
        <authorList>
            <person name="Shcherbakova V."/>
            <person name="Chuvilskaya N."/>
            <person name="Rivkina E."/>
            <person name="Demidov N."/>
            <person name="Uchaeva V."/>
            <person name="Suetin S."/>
            <person name="Suzina N."/>
            <person name="Gilichinsky D."/>
        </authorList>
    </citation>
    <scope>NUCLEOTIDE SEQUENCE [LARGE SCALE GENOMIC DNA]</scope>
    <source>
        <strain evidence="2 3">C7</strain>
    </source>
</reference>
<dbReference type="GO" id="GO:0032259">
    <property type="term" value="P:methylation"/>
    <property type="evidence" value="ECO:0007669"/>
    <property type="project" value="UniProtKB-KW"/>
</dbReference>
<dbReference type="CDD" id="cd02440">
    <property type="entry name" value="AdoMet_MTases"/>
    <property type="match status" value="1"/>
</dbReference>
<organism evidence="2 3">
    <name type="scientific">Celerinatantimonas yamalensis</name>
    <dbReference type="NCBI Taxonomy" id="559956"/>
    <lineage>
        <taxon>Bacteria</taxon>
        <taxon>Pseudomonadati</taxon>
        <taxon>Pseudomonadota</taxon>
        <taxon>Gammaproteobacteria</taxon>
        <taxon>Celerinatantimonadaceae</taxon>
        <taxon>Celerinatantimonas</taxon>
    </lineage>
</organism>
<evidence type="ECO:0000313" key="3">
    <source>
        <dbReference type="Proteomes" id="UP001629953"/>
    </source>
</evidence>
<keyword evidence="2" id="KW-0489">Methyltransferase</keyword>
<evidence type="ECO:0000259" key="1">
    <source>
        <dbReference type="Pfam" id="PF08241"/>
    </source>
</evidence>
<dbReference type="GO" id="GO:0008168">
    <property type="term" value="F:methyltransferase activity"/>
    <property type="evidence" value="ECO:0007669"/>
    <property type="project" value="UniProtKB-KW"/>
</dbReference>
<sequence>MNLFQEYEKQQKWREWERYLQVIPMNQNDSVVELGCSVGNVSRLFSLRVKDVLGLDTNQEFIDFCESNKSCNETFICTDFLNLSSLPVKSVNGIWSSFSLSYLRNPLDFLITASSLMDQAGWIALLDVSCFISGNLEKNSKYYERVRRFELESYKSGIYDFNFGAKMPGLLQSAGFEIVHVDNDVTDPELNFSGAAPKEIIEGWSARLSRMQRLKEELGAEYAEFCQELLSDLGSEQHEKRGNVRFVVAKKSNK</sequence>
<evidence type="ECO:0000313" key="2">
    <source>
        <dbReference type="EMBL" id="MFM2485165.1"/>
    </source>
</evidence>
<dbReference type="PANTHER" id="PTHR43861">
    <property type="entry name" value="TRANS-ACONITATE 2-METHYLTRANSFERASE-RELATED"/>
    <property type="match status" value="1"/>
</dbReference>
<dbReference type="InterPro" id="IPR013216">
    <property type="entry name" value="Methyltransf_11"/>
</dbReference>
<dbReference type="SUPFAM" id="SSF53335">
    <property type="entry name" value="S-adenosyl-L-methionine-dependent methyltransferases"/>
    <property type="match status" value="1"/>
</dbReference>
<keyword evidence="3" id="KW-1185">Reference proteome</keyword>
<keyword evidence="2" id="KW-0808">Transferase</keyword>